<dbReference type="RefSeq" id="WP_199574961.1">
    <property type="nucleotide sequence ID" value="NZ_JAENBO010000001.1"/>
</dbReference>
<proteinExistence type="predicted"/>
<name>A0ABS0ZHD1_9STRE</name>
<feature type="transmembrane region" description="Helical" evidence="6">
    <location>
        <begin position="359"/>
        <end position="379"/>
    </location>
</feature>
<feature type="transmembrane region" description="Helical" evidence="6">
    <location>
        <begin position="83"/>
        <end position="111"/>
    </location>
</feature>
<feature type="transmembrane region" description="Helical" evidence="6">
    <location>
        <begin position="423"/>
        <end position="455"/>
    </location>
</feature>
<evidence type="ECO:0000256" key="5">
    <source>
        <dbReference type="ARBA" id="ARBA00023136"/>
    </source>
</evidence>
<feature type="transmembrane region" description="Helical" evidence="6">
    <location>
        <begin position="174"/>
        <end position="196"/>
    </location>
</feature>
<keyword evidence="8" id="KW-1185">Reference proteome</keyword>
<feature type="transmembrane region" description="Helical" evidence="6">
    <location>
        <begin position="52"/>
        <end position="71"/>
    </location>
</feature>
<protein>
    <submittedName>
        <fullName evidence="7">Uncharacterized protein</fullName>
    </submittedName>
</protein>
<keyword evidence="2" id="KW-1003">Cell membrane</keyword>
<evidence type="ECO:0000313" key="7">
    <source>
        <dbReference type="EMBL" id="MBJ8325405.1"/>
    </source>
</evidence>
<organism evidence="7 8">
    <name type="scientific">Streptococcus pacificus</name>
    <dbReference type="NCBI Taxonomy" id="2740577"/>
    <lineage>
        <taxon>Bacteria</taxon>
        <taxon>Bacillati</taxon>
        <taxon>Bacillota</taxon>
        <taxon>Bacilli</taxon>
        <taxon>Lactobacillales</taxon>
        <taxon>Streptococcaceae</taxon>
        <taxon>Streptococcus</taxon>
    </lineage>
</organism>
<evidence type="ECO:0000256" key="6">
    <source>
        <dbReference type="SAM" id="Phobius"/>
    </source>
</evidence>
<keyword evidence="4 6" id="KW-1133">Transmembrane helix</keyword>
<reference evidence="7 8" key="1">
    <citation type="journal article" date="2021" name="Int. J. Syst. Evol. Microbiol.">
        <title>Streptococcus vicugnae sp. nov., isolated from faeces of alpacas (Vicugna pacos) and cattle (Bos taurus), Streptococcus zalophi sp. nov., and Streptococcus pacificus sp. nov., isolated from respiratory tract of California sea lions (Zalophus californianus).</title>
        <authorList>
            <person name="Volokhov D.V."/>
            <person name="Zagorodnyaya T.A."/>
            <person name="Shen Z."/>
            <person name="Blom J."/>
            <person name="Furtak V.A."/>
            <person name="Eisenberg T."/>
            <person name="Fan P."/>
            <person name="Jeong K.C."/>
            <person name="Gao Y."/>
            <person name="Zhang S."/>
            <person name="Amselle M."/>
        </authorList>
    </citation>
    <scope>NUCLEOTIDE SEQUENCE [LARGE SCALE GENOMIC DNA]</scope>
    <source>
        <strain evidence="7 8">CSL7591</strain>
    </source>
</reference>
<feature type="transmembrane region" description="Helical" evidence="6">
    <location>
        <begin position="254"/>
        <end position="276"/>
    </location>
</feature>
<feature type="transmembrane region" description="Helical" evidence="6">
    <location>
        <begin position="117"/>
        <end position="138"/>
    </location>
</feature>
<evidence type="ECO:0000313" key="8">
    <source>
        <dbReference type="Proteomes" id="UP000653045"/>
    </source>
</evidence>
<comment type="subcellular location">
    <subcellularLocation>
        <location evidence="1">Cell membrane</location>
        <topology evidence="1">Multi-pass membrane protein</topology>
    </subcellularLocation>
</comment>
<evidence type="ECO:0000256" key="4">
    <source>
        <dbReference type="ARBA" id="ARBA00022989"/>
    </source>
</evidence>
<comment type="caution">
    <text evidence="7">The sequence shown here is derived from an EMBL/GenBank/DDBJ whole genome shotgun (WGS) entry which is preliminary data.</text>
</comment>
<evidence type="ECO:0000256" key="1">
    <source>
        <dbReference type="ARBA" id="ARBA00004651"/>
    </source>
</evidence>
<accession>A0ABS0ZHD1</accession>
<dbReference type="Proteomes" id="UP000653045">
    <property type="component" value="Unassembled WGS sequence"/>
</dbReference>
<keyword evidence="3 6" id="KW-0812">Transmembrane</keyword>
<dbReference type="EMBL" id="JAENBO010000001">
    <property type="protein sequence ID" value="MBJ8325405.1"/>
    <property type="molecule type" value="Genomic_DNA"/>
</dbReference>
<keyword evidence="5 6" id="KW-0472">Membrane</keyword>
<feature type="transmembrane region" description="Helical" evidence="6">
    <location>
        <begin position="150"/>
        <end position="168"/>
    </location>
</feature>
<feature type="transmembrane region" description="Helical" evidence="6">
    <location>
        <begin position="297"/>
        <end position="320"/>
    </location>
</feature>
<sequence>MKNSKIVNLIKNFSYIITSNFLNLFVSTLVILVLPKVIGVASYGYWQLYTFYLTYIGFFHFGWCDGIYLKFGGKNYNDLNKQYFFSQFFQFSSFQLILSILVLLYSIFVIQNFEEKYIMIAISVNFLITNIRQFFIFLLQTTNQIKQSSLIMISDRAIYVVMIVILLFSGKTSFYLMILLDNIARFISLLYSSYICKDIVFFPIKKLYINIRESIDNILIGINLMFSNIASSLIIGIIRFTIQRNWSIETFGKVSLTLSISNLMMTFINAIGIVIFPILKRSKSSNLPIIYKSLRNILMLSMLFVLILYFPLKIILTYWLPNYSESLVFMGIIFPMTVFESKTSLLINTYLKALRMEKVIFKVNVFTMLLSLVITLFTAFYFKNLIIVVLTIIILLAFRSILSEIILAKHLDVAVNKDILLELLLSFVFILSNFLFSTMHSFIIFVSFYLLYIFIKKSDLSNTFKNFKQLIKS</sequence>
<feature type="transmembrane region" description="Helical" evidence="6">
    <location>
        <begin position="326"/>
        <end position="347"/>
    </location>
</feature>
<evidence type="ECO:0000256" key="2">
    <source>
        <dbReference type="ARBA" id="ARBA00022475"/>
    </source>
</evidence>
<feature type="transmembrane region" description="Helical" evidence="6">
    <location>
        <begin position="21"/>
        <end position="46"/>
    </location>
</feature>
<feature type="transmembrane region" description="Helical" evidence="6">
    <location>
        <begin position="217"/>
        <end position="242"/>
    </location>
</feature>
<dbReference type="PANTHER" id="PTHR30250">
    <property type="entry name" value="PST FAMILY PREDICTED COLANIC ACID TRANSPORTER"/>
    <property type="match status" value="1"/>
</dbReference>
<gene>
    <name evidence="7" type="ORF">JHK62_01760</name>
</gene>
<dbReference type="InterPro" id="IPR050833">
    <property type="entry name" value="Poly_Biosynth_Transport"/>
</dbReference>
<feature type="transmembrane region" description="Helical" evidence="6">
    <location>
        <begin position="385"/>
        <end position="402"/>
    </location>
</feature>
<dbReference type="PANTHER" id="PTHR30250:SF11">
    <property type="entry name" value="O-ANTIGEN TRANSPORTER-RELATED"/>
    <property type="match status" value="1"/>
</dbReference>
<evidence type="ECO:0000256" key="3">
    <source>
        <dbReference type="ARBA" id="ARBA00022692"/>
    </source>
</evidence>